<sequence>MNCYIVLLRGINVSGKNKLSMQELKVMLSDLNFTEVKTYIQSGNIVLKSTDEISIVKNTIKQGIANTFGYDVPVLVKTIQAWEKAIHNNPYTNEDKKQQYFTFLSEASEIKSIEVDVKADTYKIIDDVVYVNAVGGYGKTKLTNNLFEKKLNVVATTRNLKTTLKLLELSKEIKV</sequence>
<dbReference type="EMBL" id="JBHTJR010000044">
    <property type="protein sequence ID" value="MFD0993006.1"/>
    <property type="molecule type" value="Genomic_DNA"/>
</dbReference>
<dbReference type="RefSeq" id="WP_386106848.1">
    <property type="nucleotide sequence ID" value="NZ_JBHTJR010000044.1"/>
</dbReference>
<proteinExistence type="predicted"/>
<name>A0ABW3JTW9_9FLAO</name>
<dbReference type="PANTHER" id="PTHR36439">
    <property type="entry name" value="BLL4334 PROTEIN"/>
    <property type="match status" value="1"/>
</dbReference>
<dbReference type="PIRSF" id="PIRSF008502">
    <property type="entry name" value="UCP008502"/>
    <property type="match status" value="1"/>
</dbReference>
<evidence type="ECO:0000313" key="2">
    <source>
        <dbReference type="Proteomes" id="UP001597062"/>
    </source>
</evidence>
<reference evidence="2" key="1">
    <citation type="journal article" date="2019" name="Int. J. Syst. Evol. Microbiol.">
        <title>The Global Catalogue of Microorganisms (GCM) 10K type strain sequencing project: providing services to taxonomists for standard genome sequencing and annotation.</title>
        <authorList>
            <consortium name="The Broad Institute Genomics Platform"/>
            <consortium name="The Broad Institute Genome Sequencing Center for Infectious Disease"/>
            <person name="Wu L."/>
            <person name="Ma J."/>
        </authorList>
    </citation>
    <scope>NUCLEOTIDE SEQUENCE [LARGE SCALE GENOMIC DNA]</scope>
    <source>
        <strain evidence="2">CCUG 60527</strain>
    </source>
</reference>
<protein>
    <submittedName>
        <fullName evidence="1">DUF1697 domain-containing protein</fullName>
    </submittedName>
</protein>
<gene>
    <name evidence="1" type="ORF">ACFQ1U_07295</name>
</gene>
<organism evidence="1 2">
    <name type="scientific">Tenacibaculum geojense</name>
    <dbReference type="NCBI Taxonomy" id="915352"/>
    <lineage>
        <taxon>Bacteria</taxon>
        <taxon>Pseudomonadati</taxon>
        <taxon>Bacteroidota</taxon>
        <taxon>Flavobacteriia</taxon>
        <taxon>Flavobacteriales</taxon>
        <taxon>Flavobacteriaceae</taxon>
        <taxon>Tenacibaculum</taxon>
    </lineage>
</organism>
<dbReference type="SUPFAM" id="SSF160379">
    <property type="entry name" value="SP0830-like"/>
    <property type="match status" value="1"/>
</dbReference>
<accession>A0ABW3JTW9</accession>
<dbReference type="PANTHER" id="PTHR36439:SF1">
    <property type="entry name" value="DUF1697 DOMAIN-CONTAINING PROTEIN"/>
    <property type="match status" value="1"/>
</dbReference>
<dbReference type="InterPro" id="IPR012545">
    <property type="entry name" value="DUF1697"/>
</dbReference>
<dbReference type="Pfam" id="PF08002">
    <property type="entry name" value="DUF1697"/>
    <property type="match status" value="1"/>
</dbReference>
<dbReference type="Proteomes" id="UP001597062">
    <property type="component" value="Unassembled WGS sequence"/>
</dbReference>
<comment type="caution">
    <text evidence="1">The sequence shown here is derived from an EMBL/GenBank/DDBJ whole genome shotgun (WGS) entry which is preliminary data.</text>
</comment>
<evidence type="ECO:0000313" key="1">
    <source>
        <dbReference type="EMBL" id="MFD0993006.1"/>
    </source>
</evidence>
<keyword evidence="2" id="KW-1185">Reference proteome</keyword>
<dbReference type="Gene3D" id="3.30.70.1280">
    <property type="entry name" value="SP0830-like domains"/>
    <property type="match status" value="1"/>
</dbReference>